<dbReference type="AlphaFoldDB" id="A0A7J8Q3Z7"/>
<reference evidence="4 5" key="1">
    <citation type="journal article" date="2019" name="Genome Biol. Evol.">
        <title>Insights into the evolution of the New World diploid cottons (Gossypium, subgenus Houzingenia) based on genome sequencing.</title>
        <authorList>
            <person name="Grover C.E."/>
            <person name="Arick M.A. 2nd"/>
            <person name="Thrash A."/>
            <person name="Conover J.L."/>
            <person name="Sanders W.S."/>
            <person name="Peterson D.G."/>
            <person name="Frelichowski J.E."/>
            <person name="Scheffler J.A."/>
            <person name="Scheffler B.E."/>
            <person name="Wendel J.F."/>
        </authorList>
    </citation>
    <scope>NUCLEOTIDE SEQUENCE [LARGE SCALE GENOMIC DNA]</scope>
    <source>
        <strain evidence="4">8</strain>
        <tissue evidence="4">Leaf</tissue>
    </source>
</reference>
<dbReference type="EMBL" id="JABEZZ010000009">
    <property type="protein sequence ID" value="MBA0596271.1"/>
    <property type="molecule type" value="Genomic_DNA"/>
</dbReference>
<dbReference type="GO" id="GO:0008270">
    <property type="term" value="F:zinc ion binding"/>
    <property type="evidence" value="ECO:0007669"/>
    <property type="project" value="UniProtKB-KW"/>
</dbReference>
<feature type="region of interest" description="Disordered" evidence="2">
    <location>
        <begin position="50"/>
        <end position="75"/>
    </location>
</feature>
<protein>
    <recommendedName>
        <fullName evidence="3">CCHC-type domain-containing protein</fullName>
    </recommendedName>
</protein>
<gene>
    <name evidence="4" type="ORF">Gorai_013098</name>
</gene>
<evidence type="ECO:0000256" key="1">
    <source>
        <dbReference type="PROSITE-ProRule" id="PRU00047"/>
    </source>
</evidence>
<keyword evidence="1" id="KW-0479">Metal-binding</keyword>
<feature type="compositionally biased region" description="Gly residues" evidence="2">
    <location>
        <begin position="129"/>
        <end position="146"/>
    </location>
</feature>
<organism evidence="4 5">
    <name type="scientific">Gossypium raimondii</name>
    <name type="common">Peruvian cotton</name>
    <name type="synonym">Gossypium klotzschianum subsp. raimondii</name>
    <dbReference type="NCBI Taxonomy" id="29730"/>
    <lineage>
        <taxon>Eukaryota</taxon>
        <taxon>Viridiplantae</taxon>
        <taxon>Streptophyta</taxon>
        <taxon>Embryophyta</taxon>
        <taxon>Tracheophyta</taxon>
        <taxon>Spermatophyta</taxon>
        <taxon>Magnoliopsida</taxon>
        <taxon>eudicotyledons</taxon>
        <taxon>Gunneridae</taxon>
        <taxon>Pentapetalae</taxon>
        <taxon>rosids</taxon>
        <taxon>malvids</taxon>
        <taxon>Malvales</taxon>
        <taxon>Malvaceae</taxon>
        <taxon>Malvoideae</taxon>
        <taxon>Gossypium</taxon>
    </lineage>
</organism>
<feature type="compositionally biased region" description="Polar residues" evidence="2">
    <location>
        <begin position="156"/>
        <end position="165"/>
    </location>
</feature>
<evidence type="ECO:0000259" key="3">
    <source>
        <dbReference type="PROSITE" id="PS50158"/>
    </source>
</evidence>
<evidence type="ECO:0000313" key="4">
    <source>
        <dbReference type="EMBL" id="MBA0596271.1"/>
    </source>
</evidence>
<dbReference type="PROSITE" id="PS50158">
    <property type="entry name" value="ZF_CCHC"/>
    <property type="match status" value="1"/>
</dbReference>
<evidence type="ECO:0000256" key="2">
    <source>
        <dbReference type="SAM" id="MobiDB-lite"/>
    </source>
</evidence>
<accession>A0A7J8Q3Z7</accession>
<feature type="domain" description="CCHC-type" evidence="3">
    <location>
        <begin position="33"/>
        <end position="46"/>
    </location>
</feature>
<evidence type="ECO:0000313" key="5">
    <source>
        <dbReference type="Proteomes" id="UP000593578"/>
    </source>
</evidence>
<keyword evidence="1" id="KW-0863">Zinc-finger</keyword>
<dbReference type="GO" id="GO:0003676">
    <property type="term" value="F:nucleic acid binding"/>
    <property type="evidence" value="ECO:0007669"/>
    <property type="project" value="InterPro"/>
</dbReference>
<keyword evidence="1" id="KW-0862">Zinc</keyword>
<proteinExistence type="predicted"/>
<comment type="caution">
    <text evidence="4">The sequence shown here is derived from an EMBL/GenBank/DDBJ whole genome shotgun (WGS) entry which is preliminary data.</text>
</comment>
<feature type="region of interest" description="Disordered" evidence="2">
    <location>
        <begin position="129"/>
        <end position="222"/>
    </location>
</feature>
<name>A0A7J8Q3Z7_GOSRA</name>
<sequence>MVVFINMEKPLVFKIIVDGKLQKFEFESLPTVCFSCGSFGHIQEGCQVAGPRSINGETIPSPSGGRSEKKKLDEPSEAYGPWMIVERNQGEIYRGREHKTTVVEEAITRVTFQKGEFFKERGRAHRIGGNKGLLGGTEQGNNGGLGQDISAENGVPSGSTLTENVGPSLGNLGQPILSGKRVSRRPRLIGNGKPILGEHMGHTQQRKNGLGNMQARPTKSSA</sequence>
<dbReference type="InterPro" id="IPR001878">
    <property type="entry name" value="Znf_CCHC"/>
</dbReference>
<dbReference type="Proteomes" id="UP000593578">
    <property type="component" value="Unassembled WGS sequence"/>
</dbReference>